<dbReference type="OMA" id="QSTWINT"/>
<dbReference type="EMBL" id="CP090166">
    <property type="protein sequence ID" value="UJO15731.1"/>
    <property type="molecule type" value="Genomic_DNA"/>
</dbReference>
<reference evidence="1" key="2">
    <citation type="journal article" date="2022" name="Microb. Genom.">
        <title>A chromosome-scale genome assembly of the tomato pathogen Cladosporium fulvum reveals a compartmentalized genome architecture and the presence of a dispensable chromosome.</title>
        <authorList>
            <person name="Zaccaron A.Z."/>
            <person name="Chen L.H."/>
            <person name="Samaras A."/>
            <person name="Stergiopoulos I."/>
        </authorList>
    </citation>
    <scope>NUCLEOTIDE SEQUENCE</scope>
    <source>
        <strain evidence="1">Race5_Kim</strain>
    </source>
</reference>
<proteinExistence type="predicted"/>
<gene>
    <name evidence="1" type="ORF">CLAFUR5_04186</name>
</gene>
<protein>
    <submittedName>
        <fullName evidence="1">Uncharacterized protein</fullName>
    </submittedName>
</protein>
<organism evidence="1 2">
    <name type="scientific">Passalora fulva</name>
    <name type="common">Tomato leaf mold</name>
    <name type="synonym">Cladosporium fulvum</name>
    <dbReference type="NCBI Taxonomy" id="5499"/>
    <lineage>
        <taxon>Eukaryota</taxon>
        <taxon>Fungi</taxon>
        <taxon>Dikarya</taxon>
        <taxon>Ascomycota</taxon>
        <taxon>Pezizomycotina</taxon>
        <taxon>Dothideomycetes</taxon>
        <taxon>Dothideomycetidae</taxon>
        <taxon>Mycosphaerellales</taxon>
        <taxon>Mycosphaerellaceae</taxon>
        <taxon>Fulvia</taxon>
    </lineage>
</organism>
<accession>A0A9Q8LE35</accession>
<dbReference type="AlphaFoldDB" id="A0A9Q8LE35"/>
<evidence type="ECO:0000313" key="2">
    <source>
        <dbReference type="Proteomes" id="UP000756132"/>
    </source>
</evidence>
<sequence>MADRNAGIKFVWSEELPYCALRSPACFWAMMLGADSQINNSRGVDANKDTLTLTLRHMTINSMNLRLPQMDGYCPDWGLMSLIAVLGCWEKFHGHEMAWKAHRDGLKVSTQRLRNEQMKNEVFAQVLTLVDNDGTLMPDLLGSDFWQASVPSGGFAQLAQSTWINTNLVISLRDCRAVELAQTEEVRERFLAAATGRILQFVVRHFIGEVACTDPFRDREGDRQVLTVHVIMQMAGMAMVHFLADEKKKPLGLALTDIQTMCHDAARLISSVMHGQIFEDTLLWAVFTVGALAGEDVEALVHIAVELFRRAKLDKTREWQPLLREFVFLESAMEQYEHFHNRVRRQASQLEQGAMQSFDN</sequence>
<keyword evidence="2" id="KW-1185">Reference proteome</keyword>
<reference evidence="1" key="1">
    <citation type="submission" date="2021-12" db="EMBL/GenBank/DDBJ databases">
        <authorList>
            <person name="Zaccaron A."/>
            <person name="Stergiopoulos I."/>
        </authorList>
    </citation>
    <scope>NUCLEOTIDE SEQUENCE</scope>
    <source>
        <strain evidence="1">Race5_Kim</strain>
    </source>
</reference>
<dbReference type="Proteomes" id="UP000756132">
    <property type="component" value="Chromosome 4"/>
</dbReference>
<name>A0A9Q8LE35_PASFU</name>
<dbReference type="GeneID" id="71984064"/>
<dbReference type="KEGG" id="ffu:CLAFUR5_04186"/>
<dbReference type="RefSeq" id="XP_047760097.1">
    <property type="nucleotide sequence ID" value="XM_047903334.1"/>
</dbReference>
<evidence type="ECO:0000313" key="1">
    <source>
        <dbReference type="EMBL" id="UJO15731.1"/>
    </source>
</evidence>